<accession>A0ABY1PVF2</accession>
<dbReference type="InterPro" id="IPR010915">
    <property type="entry name" value="PHB_depoly_PhaZ"/>
</dbReference>
<evidence type="ECO:0000313" key="2">
    <source>
        <dbReference type="EMBL" id="SMP49112.1"/>
    </source>
</evidence>
<dbReference type="PIRSF" id="PIRSF020818">
    <property type="entry name" value="PHB_depoly_PhaZ"/>
    <property type="match status" value="1"/>
</dbReference>
<reference evidence="2 3" key="1">
    <citation type="submission" date="2017-05" db="EMBL/GenBank/DDBJ databases">
        <authorList>
            <person name="Varghese N."/>
            <person name="Submissions S."/>
        </authorList>
    </citation>
    <scope>NUCLEOTIDE SEQUENCE [LARGE SCALE GENOMIC DNA]</scope>
    <source>
        <strain evidence="2 3">DSM 26001</strain>
    </source>
</reference>
<protein>
    <submittedName>
        <fullName evidence="2">Polyhydroxyalkanoate depolymerase, intracellular</fullName>
    </submittedName>
</protein>
<dbReference type="SUPFAM" id="SSF53474">
    <property type="entry name" value="alpha/beta-Hydrolases"/>
    <property type="match status" value="1"/>
</dbReference>
<dbReference type="InterPro" id="IPR009656">
    <property type="entry name" value="PHB_depo_C"/>
</dbReference>
<dbReference type="PANTHER" id="PTHR36837">
    <property type="entry name" value="POLY(3-HYDROXYALKANOATE) POLYMERASE SUBUNIT PHAC"/>
    <property type="match status" value="1"/>
</dbReference>
<gene>
    <name evidence="2" type="ORF">SAMN06295970_102204</name>
</gene>
<sequence>MKYEAYQAHADLMAHMRLYTEATLNTMRQPWLAELPAARRLSAACMVFASAEVTHRRPDFGISSVMLGEGALAREVLVQEEQVHVAPFCTLLRFRKEGAAQLAQPRVLLVAPMSGHFATLLRDTVRTMLPDHDVYITDWHNARDVPLSAGPFGLEHYTRYLIDFLALIGEGAHMLAVCQPCVPALAAASIMAEDRHPAAPRSLTLMAGPVDVRISPTAVNRLATSKPFSWFENNLISAVPRRHPGGGRRVYPGFLQLTAFMSMNLERHMDAFRGLYRDLATGESDKAAVTRAFYAEYFAVLDLPAEFYLETIRDVFQHPALACGTLSFEGRTVRPAAIRRTALLTVEGERDDICALGQTMAAQDLCTGIPAFLKSHHMQAGVGHYGVFSGRRWAQQTYPIVRELIYSTDSL</sequence>
<dbReference type="InterPro" id="IPR051321">
    <property type="entry name" value="PHA/PHB_synthase"/>
</dbReference>
<evidence type="ECO:0000259" key="1">
    <source>
        <dbReference type="Pfam" id="PF06850"/>
    </source>
</evidence>
<organism evidence="2 3">
    <name type="scientific">Noviherbaspirillum suwonense</name>
    <dbReference type="NCBI Taxonomy" id="1224511"/>
    <lineage>
        <taxon>Bacteria</taxon>
        <taxon>Pseudomonadati</taxon>
        <taxon>Pseudomonadota</taxon>
        <taxon>Betaproteobacteria</taxon>
        <taxon>Burkholderiales</taxon>
        <taxon>Oxalobacteraceae</taxon>
        <taxon>Noviherbaspirillum</taxon>
    </lineage>
</organism>
<dbReference type="InterPro" id="IPR029058">
    <property type="entry name" value="AB_hydrolase_fold"/>
</dbReference>
<keyword evidence="3" id="KW-1185">Reference proteome</keyword>
<name>A0ABY1PVF2_9BURK</name>
<dbReference type="Pfam" id="PF06850">
    <property type="entry name" value="PHB_depo_C"/>
    <property type="match status" value="1"/>
</dbReference>
<comment type="caution">
    <text evidence="2">The sequence shown here is derived from an EMBL/GenBank/DDBJ whole genome shotgun (WGS) entry which is preliminary data.</text>
</comment>
<dbReference type="PANTHER" id="PTHR36837:SF4">
    <property type="entry name" value="BLR0908 PROTEIN"/>
    <property type="match status" value="1"/>
</dbReference>
<dbReference type="NCBIfam" id="TIGR01849">
    <property type="entry name" value="PHB_depoly_PhaZ"/>
    <property type="match status" value="1"/>
</dbReference>
<dbReference type="RefSeq" id="WP_283441006.1">
    <property type="nucleotide sequence ID" value="NZ_FXUL01000002.1"/>
</dbReference>
<dbReference type="EMBL" id="FXUL01000002">
    <property type="protein sequence ID" value="SMP49112.1"/>
    <property type="molecule type" value="Genomic_DNA"/>
</dbReference>
<feature type="domain" description="PHB de-polymerase C-terminal" evidence="1">
    <location>
        <begin position="207"/>
        <end position="408"/>
    </location>
</feature>
<evidence type="ECO:0000313" key="3">
    <source>
        <dbReference type="Proteomes" id="UP001158049"/>
    </source>
</evidence>
<dbReference type="Proteomes" id="UP001158049">
    <property type="component" value="Unassembled WGS sequence"/>
</dbReference>
<proteinExistence type="predicted"/>